<feature type="region of interest" description="Disordered" evidence="1">
    <location>
        <begin position="20"/>
        <end position="57"/>
    </location>
</feature>
<name>A0ABS8Y0T3_9BURK</name>
<dbReference type="RefSeq" id="WP_233374546.1">
    <property type="nucleotide sequence ID" value="NZ_JAJTWU010000009.1"/>
</dbReference>
<evidence type="ECO:0000256" key="1">
    <source>
        <dbReference type="SAM" id="MobiDB-lite"/>
    </source>
</evidence>
<dbReference type="Proteomes" id="UP001200741">
    <property type="component" value="Unassembled WGS sequence"/>
</dbReference>
<protein>
    <recommendedName>
        <fullName evidence="4">Transcriptional regulator</fullName>
    </recommendedName>
</protein>
<keyword evidence="3" id="KW-1185">Reference proteome</keyword>
<evidence type="ECO:0000313" key="2">
    <source>
        <dbReference type="EMBL" id="MCE4557170.1"/>
    </source>
</evidence>
<evidence type="ECO:0000313" key="3">
    <source>
        <dbReference type="Proteomes" id="UP001200741"/>
    </source>
</evidence>
<proteinExistence type="predicted"/>
<comment type="caution">
    <text evidence="2">The sequence shown here is derived from an EMBL/GenBank/DDBJ whole genome shotgun (WGS) entry which is preliminary data.</text>
</comment>
<evidence type="ECO:0008006" key="4">
    <source>
        <dbReference type="Google" id="ProtNLM"/>
    </source>
</evidence>
<feature type="compositionally biased region" description="Basic and acidic residues" evidence="1">
    <location>
        <begin position="22"/>
        <end position="42"/>
    </location>
</feature>
<reference evidence="2 3" key="1">
    <citation type="submission" date="2021-12" db="EMBL/GenBank/DDBJ databases">
        <title>Genome seq of P8.</title>
        <authorList>
            <person name="Seo T."/>
        </authorList>
    </citation>
    <scope>NUCLEOTIDE SEQUENCE [LARGE SCALE GENOMIC DNA]</scope>
    <source>
        <strain evidence="2 3">P8</strain>
    </source>
</reference>
<sequence length="57" mass="6443">MRDAICRWAEAEMKQLLAGAAETRRQKAQEHKEAKPVMKRQSESPAPAAEQPRKRAA</sequence>
<organism evidence="2 3">
    <name type="scientific">Pelomonas cellulosilytica</name>
    <dbReference type="NCBI Taxonomy" id="2906762"/>
    <lineage>
        <taxon>Bacteria</taxon>
        <taxon>Pseudomonadati</taxon>
        <taxon>Pseudomonadota</taxon>
        <taxon>Betaproteobacteria</taxon>
        <taxon>Burkholderiales</taxon>
        <taxon>Sphaerotilaceae</taxon>
        <taxon>Roseateles</taxon>
    </lineage>
</organism>
<dbReference type="EMBL" id="JAJTWU010000009">
    <property type="protein sequence ID" value="MCE4557170.1"/>
    <property type="molecule type" value="Genomic_DNA"/>
</dbReference>
<accession>A0ABS8Y0T3</accession>
<gene>
    <name evidence="2" type="ORF">LXT13_22495</name>
</gene>